<dbReference type="PROSITE" id="PS00178">
    <property type="entry name" value="AA_TRNA_LIGASE_I"/>
    <property type="match status" value="1"/>
</dbReference>
<evidence type="ECO:0000256" key="7">
    <source>
        <dbReference type="ARBA" id="ARBA00048248"/>
    </source>
</evidence>
<dbReference type="PANTHER" id="PTHR11766">
    <property type="entry name" value="TYROSYL-TRNA SYNTHETASE"/>
    <property type="match status" value="1"/>
</dbReference>
<dbReference type="GO" id="GO:0003723">
    <property type="term" value="F:RNA binding"/>
    <property type="evidence" value="ECO:0007669"/>
    <property type="project" value="UniProtKB-KW"/>
</dbReference>
<evidence type="ECO:0000256" key="4">
    <source>
        <dbReference type="ARBA" id="ARBA00022840"/>
    </source>
</evidence>
<dbReference type="EC" id="6.1.1.1" evidence="1 8"/>
<dbReference type="InterPro" id="IPR002307">
    <property type="entry name" value="Tyr-tRNA-ligase"/>
</dbReference>
<dbReference type="SUPFAM" id="SSF52374">
    <property type="entry name" value="Nucleotidylyl transferase"/>
    <property type="match status" value="1"/>
</dbReference>
<dbReference type="CDD" id="cd00805">
    <property type="entry name" value="TyrRS_core"/>
    <property type="match status" value="1"/>
</dbReference>
<comment type="caution">
    <text evidence="11">The sequence shown here is derived from an EMBL/GenBank/DDBJ whole genome shotgun (WGS) entry which is preliminary data.</text>
</comment>
<evidence type="ECO:0000256" key="10">
    <source>
        <dbReference type="RuleBase" id="RU363036"/>
    </source>
</evidence>
<dbReference type="Pfam" id="PF00579">
    <property type="entry name" value="tRNA-synt_1b"/>
    <property type="match status" value="1"/>
</dbReference>
<evidence type="ECO:0000256" key="3">
    <source>
        <dbReference type="ARBA" id="ARBA00022741"/>
    </source>
</evidence>
<dbReference type="GO" id="GO:0006437">
    <property type="term" value="P:tyrosyl-tRNA aminoacylation"/>
    <property type="evidence" value="ECO:0007669"/>
    <property type="project" value="UniProtKB-UniRule"/>
</dbReference>
<dbReference type="PANTHER" id="PTHR11766:SF1">
    <property type="entry name" value="TYROSINE--TRNA LIGASE"/>
    <property type="match status" value="1"/>
</dbReference>
<sequence>MFGFTNPVSADKEKVRELLERSTSNVYPSREALEKVLLSGKRLRVYFGIDPTGATLHLGHAVNLLKLKAFQDLGHDVIILYGGFTGQIGDPSGKLLSRQALSAGQVKKNFASYKELIGKILDVKRANVRFLDNENWTNKLKPRDIIDLASQFTVAQLLERDMFQDRIKQGKEIYLHEFLYPIFQAYDAVTMDVDVQLGGNDQTFNMLAGRTLMRKLKNKEKFVVATKLLTDPSGKKMGKTEGNMVGLDETADDMFGKIMSWNDSIILSALELCTKMTDLEIGALKTKLEQGMNPRDVKVGLAKEIVTLYHDASAGNKAADNFEKTFSKGEMPADAPVAQAQKGEVLVDVLIKAGAVPSKSEFYRLVKAGAVSIVGGDTITDEKFVVEKSLDIRVGKHRFVRIKLKLA</sequence>
<dbReference type="EMBL" id="MHRQ01000025">
    <property type="protein sequence ID" value="OHA26178.1"/>
    <property type="molecule type" value="Genomic_DNA"/>
</dbReference>
<dbReference type="PRINTS" id="PR01040">
    <property type="entry name" value="TRNASYNTHTYR"/>
</dbReference>
<organism evidence="11 12">
    <name type="scientific">Candidatus Taylorbacteria bacterium RIFCSPHIGHO2_02_FULL_46_13</name>
    <dbReference type="NCBI Taxonomy" id="1802312"/>
    <lineage>
        <taxon>Bacteria</taxon>
        <taxon>Candidatus Tayloriibacteriota</taxon>
    </lineage>
</organism>
<evidence type="ECO:0000256" key="8">
    <source>
        <dbReference type="NCBIfam" id="TIGR00234"/>
    </source>
</evidence>
<dbReference type="GO" id="GO:0004831">
    <property type="term" value="F:tyrosine-tRNA ligase activity"/>
    <property type="evidence" value="ECO:0007669"/>
    <property type="project" value="UniProtKB-UniRule"/>
</dbReference>
<dbReference type="InterPro" id="IPR001412">
    <property type="entry name" value="aa-tRNA-synth_I_CS"/>
</dbReference>
<dbReference type="PROSITE" id="PS50889">
    <property type="entry name" value="S4"/>
    <property type="match status" value="1"/>
</dbReference>
<evidence type="ECO:0000256" key="2">
    <source>
        <dbReference type="ARBA" id="ARBA00022598"/>
    </source>
</evidence>
<dbReference type="NCBIfam" id="TIGR00234">
    <property type="entry name" value="tyrS"/>
    <property type="match status" value="1"/>
</dbReference>
<dbReference type="GO" id="GO:0005524">
    <property type="term" value="F:ATP binding"/>
    <property type="evidence" value="ECO:0007669"/>
    <property type="project" value="UniProtKB-KW"/>
</dbReference>
<evidence type="ECO:0000313" key="12">
    <source>
        <dbReference type="Proteomes" id="UP000177565"/>
    </source>
</evidence>
<evidence type="ECO:0000256" key="5">
    <source>
        <dbReference type="ARBA" id="ARBA00022917"/>
    </source>
</evidence>
<keyword evidence="2 10" id="KW-0436">Ligase</keyword>
<keyword evidence="9" id="KW-0694">RNA-binding</keyword>
<keyword evidence="6 10" id="KW-0030">Aminoacyl-tRNA synthetase</keyword>
<dbReference type="SUPFAM" id="SSF55174">
    <property type="entry name" value="Alpha-L RNA-binding motif"/>
    <property type="match status" value="1"/>
</dbReference>
<dbReference type="Gene3D" id="3.10.290.10">
    <property type="entry name" value="RNA-binding S4 domain"/>
    <property type="match status" value="1"/>
</dbReference>
<protein>
    <recommendedName>
        <fullName evidence="1 8">Tyrosine--tRNA ligase</fullName>
        <ecNumber evidence="1 8">6.1.1.1</ecNumber>
    </recommendedName>
</protein>
<dbReference type="InterPro" id="IPR036986">
    <property type="entry name" value="S4_RNA-bd_sf"/>
</dbReference>
<keyword evidence="5 10" id="KW-0648">Protein biosynthesis</keyword>
<evidence type="ECO:0000256" key="1">
    <source>
        <dbReference type="ARBA" id="ARBA00013160"/>
    </source>
</evidence>
<dbReference type="Gene3D" id="3.40.50.620">
    <property type="entry name" value="HUPs"/>
    <property type="match status" value="1"/>
</dbReference>
<dbReference type="STRING" id="1802312.A3C06_03575"/>
<reference evidence="11 12" key="1">
    <citation type="journal article" date="2016" name="Nat. Commun.">
        <title>Thousands of microbial genomes shed light on interconnected biogeochemical processes in an aquifer system.</title>
        <authorList>
            <person name="Anantharaman K."/>
            <person name="Brown C.T."/>
            <person name="Hug L.A."/>
            <person name="Sharon I."/>
            <person name="Castelle C.J."/>
            <person name="Probst A.J."/>
            <person name="Thomas B.C."/>
            <person name="Singh A."/>
            <person name="Wilkins M.J."/>
            <person name="Karaoz U."/>
            <person name="Brodie E.L."/>
            <person name="Williams K.H."/>
            <person name="Hubbard S.S."/>
            <person name="Banfield J.F."/>
        </authorList>
    </citation>
    <scope>NUCLEOTIDE SEQUENCE [LARGE SCALE GENOMIC DNA]</scope>
</reference>
<name>A0A1G2MQP7_9BACT</name>
<comment type="similarity">
    <text evidence="10">Belongs to the class-I aminoacyl-tRNA synthetase family.</text>
</comment>
<dbReference type="Gene3D" id="1.10.240.10">
    <property type="entry name" value="Tyrosyl-Transfer RNA Synthetase"/>
    <property type="match status" value="1"/>
</dbReference>
<evidence type="ECO:0000313" key="11">
    <source>
        <dbReference type="EMBL" id="OHA26178.1"/>
    </source>
</evidence>
<evidence type="ECO:0000256" key="9">
    <source>
        <dbReference type="PROSITE-ProRule" id="PRU00182"/>
    </source>
</evidence>
<dbReference type="AlphaFoldDB" id="A0A1G2MQP7"/>
<dbReference type="GO" id="GO:0005829">
    <property type="term" value="C:cytosol"/>
    <property type="evidence" value="ECO:0007669"/>
    <property type="project" value="TreeGrafter"/>
</dbReference>
<keyword evidence="4 10" id="KW-0067">ATP-binding</keyword>
<proteinExistence type="inferred from homology"/>
<comment type="catalytic activity">
    <reaction evidence="7">
        <text>tRNA(Tyr) + L-tyrosine + ATP = L-tyrosyl-tRNA(Tyr) + AMP + diphosphate + H(+)</text>
        <dbReference type="Rhea" id="RHEA:10220"/>
        <dbReference type="Rhea" id="RHEA-COMP:9706"/>
        <dbReference type="Rhea" id="RHEA-COMP:9707"/>
        <dbReference type="ChEBI" id="CHEBI:15378"/>
        <dbReference type="ChEBI" id="CHEBI:30616"/>
        <dbReference type="ChEBI" id="CHEBI:33019"/>
        <dbReference type="ChEBI" id="CHEBI:58315"/>
        <dbReference type="ChEBI" id="CHEBI:78442"/>
        <dbReference type="ChEBI" id="CHEBI:78536"/>
        <dbReference type="ChEBI" id="CHEBI:456215"/>
        <dbReference type="EC" id="6.1.1.1"/>
    </reaction>
</comment>
<accession>A0A1G2MQP7</accession>
<dbReference type="InterPro" id="IPR014729">
    <property type="entry name" value="Rossmann-like_a/b/a_fold"/>
</dbReference>
<evidence type="ECO:0000256" key="6">
    <source>
        <dbReference type="ARBA" id="ARBA00023146"/>
    </source>
</evidence>
<gene>
    <name evidence="11" type="ORF">A3C06_03575</name>
</gene>
<keyword evidence="3 10" id="KW-0547">Nucleotide-binding</keyword>
<dbReference type="InterPro" id="IPR024088">
    <property type="entry name" value="Tyr-tRNA-ligase_bac-type"/>
</dbReference>
<dbReference type="InterPro" id="IPR002305">
    <property type="entry name" value="aa-tRNA-synth_Ic"/>
</dbReference>
<dbReference type="Proteomes" id="UP000177565">
    <property type="component" value="Unassembled WGS sequence"/>
</dbReference>